<dbReference type="Pfam" id="PF01266">
    <property type="entry name" value="DAO"/>
    <property type="match status" value="1"/>
</dbReference>
<protein>
    <recommendedName>
        <fullName evidence="1">FAD dependent oxidoreductase domain-containing protein</fullName>
    </recommendedName>
</protein>
<feature type="non-terminal residue" evidence="2">
    <location>
        <position position="145"/>
    </location>
</feature>
<evidence type="ECO:0000259" key="1">
    <source>
        <dbReference type="Pfam" id="PF01266"/>
    </source>
</evidence>
<dbReference type="InterPro" id="IPR006076">
    <property type="entry name" value="FAD-dep_OxRdtase"/>
</dbReference>
<name>A0A383ELQ0_9ZZZZ</name>
<reference evidence="2" key="1">
    <citation type="submission" date="2018-05" db="EMBL/GenBank/DDBJ databases">
        <authorList>
            <person name="Lanie J.A."/>
            <person name="Ng W.-L."/>
            <person name="Kazmierczak K.M."/>
            <person name="Andrzejewski T.M."/>
            <person name="Davidsen T.M."/>
            <person name="Wayne K.J."/>
            <person name="Tettelin H."/>
            <person name="Glass J.I."/>
            <person name="Rusch D."/>
            <person name="Podicherti R."/>
            <person name="Tsui H.-C.T."/>
            <person name="Winkler M.E."/>
        </authorList>
    </citation>
    <scope>NUCLEOTIDE SEQUENCE</scope>
</reference>
<evidence type="ECO:0000313" key="2">
    <source>
        <dbReference type="EMBL" id="SVE57373.1"/>
    </source>
</evidence>
<dbReference type="SUPFAM" id="SSF51905">
    <property type="entry name" value="FAD/NAD(P)-binding domain"/>
    <property type="match status" value="1"/>
</dbReference>
<gene>
    <name evidence="2" type="ORF">METZ01_LOCUS510227</name>
</gene>
<dbReference type="AlphaFoldDB" id="A0A383ELQ0"/>
<dbReference type="Gene3D" id="3.50.50.60">
    <property type="entry name" value="FAD/NAD(P)-binding domain"/>
    <property type="match status" value="1"/>
</dbReference>
<dbReference type="PANTHER" id="PTHR13847:SF275">
    <property type="entry name" value="GAMMA-GLUTAMYLPUTRESCINE OXIDOREDUCTASE"/>
    <property type="match status" value="1"/>
</dbReference>
<feature type="domain" description="FAD dependent oxidoreductase" evidence="1">
    <location>
        <begin position="35"/>
        <end position="141"/>
    </location>
</feature>
<sequence length="145" mass="15538">MGRSIFTEDYKPSPYWWEEAPRPLVEDVPLPSQVDVAVIGSGVTGLSAALSLARAGRHVTVIESGAIGEGASTRNAGFIGYEMRGGLLGMTARYGEAKAVTLMAETKKAFDFLLTMIESEQISCHLHQGGRISPAFRASHLETLA</sequence>
<dbReference type="GO" id="GO:0005737">
    <property type="term" value="C:cytoplasm"/>
    <property type="evidence" value="ECO:0007669"/>
    <property type="project" value="TreeGrafter"/>
</dbReference>
<organism evidence="2">
    <name type="scientific">marine metagenome</name>
    <dbReference type="NCBI Taxonomy" id="408172"/>
    <lineage>
        <taxon>unclassified sequences</taxon>
        <taxon>metagenomes</taxon>
        <taxon>ecological metagenomes</taxon>
    </lineage>
</organism>
<dbReference type="EMBL" id="UINC01226755">
    <property type="protein sequence ID" value="SVE57373.1"/>
    <property type="molecule type" value="Genomic_DNA"/>
</dbReference>
<dbReference type="Gene3D" id="3.30.9.10">
    <property type="entry name" value="D-Amino Acid Oxidase, subunit A, domain 2"/>
    <property type="match status" value="1"/>
</dbReference>
<dbReference type="InterPro" id="IPR036188">
    <property type="entry name" value="FAD/NAD-bd_sf"/>
</dbReference>
<dbReference type="PANTHER" id="PTHR13847">
    <property type="entry name" value="SARCOSINE DEHYDROGENASE-RELATED"/>
    <property type="match status" value="1"/>
</dbReference>
<accession>A0A383ELQ0</accession>
<proteinExistence type="predicted"/>